<keyword evidence="3" id="KW-1185">Reference proteome</keyword>
<comment type="caution">
    <text evidence="2">The sequence shown here is derived from an EMBL/GenBank/DDBJ whole genome shotgun (WGS) entry which is preliminary data.</text>
</comment>
<feature type="coiled-coil region" evidence="1">
    <location>
        <begin position="770"/>
        <end position="797"/>
    </location>
</feature>
<evidence type="ECO:0000256" key="1">
    <source>
        <dbReference type="SAM" id="Coils"/>
    </source>
</evidence>
<proteinExistence type="predicted"/>
<dbReference type="RefSeq" id="WP_213669024.1">
    <property type="nucleotide sequence ID" value="NZ_JAHCDA010000001.1"/>
</dbReference>
<evidence type="ECO:0000313" key="2">
    <source>
        <dbReference type="EMBL" id="MBS7810403.1"/>
    </source>
</evidence>
<name>A0ABS5QA70_9PROT</name>
<sequence>MNLIEAVRSAKDGNAVLFVGAGLSFLAKRENGEAVPDAQWLTDILLEQPKGTGSRHKLDRVAGSVIRKKGSEFVYDKIKENFTVHSVDERLTDLYSLPWKRIYTTNYDNAIEIARAGKYPVSSITIDETQTSAKLGSVIHLNGSAKRVSPANMNLEIALTDLSYAADRLAQTGWLSFFERDLNTSRAIIFAGYSLYDLEIDKILLAADGVKEKTFFFIAPDADEVEINTLERYGTVVPGGIDILVEHIKSVAASYNLPIFVTGFTALRELVAQDDDVRRGVSVQKLTEQLVYGKLPENEILARQNVFGDRPFLVMRAQDEVARNAIKLGPWRDILFVGEIASGKSASTLNLALYLINLGYKVFYAISTTLLSQDLKRLSGSPEKIAVIFDSYFLFRNEITEYASSRPPNHRIILTERSAIHELTSRFIDATPHLGPIKEITLGKIESKDIEAFEALVNFGGFWGERAGANISARQNHIGKTLEGSLYRLLIEIIRSEKVQAQLRDLLQPLSSDISIAKSFCLILILNSVKINFSINEWQYLFDRQTISKMLSMYGDQVRHFMLSDANHIYMRGGLVGTHILHAFMDDELVGDSLEYLYEKAIRRTKEGNEWKQLVIELVKFSAVEPMFAERTKAANIFRYYDAIRVYGDTRNNPDYWLQIGIAATVLGDLVRGKLCFENAYAREKARPKPNLTRIDNYFSRFQMRQAVAESNRDAAFEVFIEANERLEKQIFLDNNRHYPFKTGRYFSDVASKHFSSWDSTQKTRFKLAVASIKAKAEEWKARKNEINADVEILIRETTSLLRRI</sequence>
<organism evidence="2 3">
    <name type="scientific">Roseococcus pinisoli</name>
    <dbReference type="NCBI Taxonomy" id="2835040"/>
    <lineage>
        <taxon>Bacteria</taxon>
        <taxon>Pseudomonadati</taxon>
        <taxon>Pseudomonadota</taxon>
        <taxon>Alphaproteobacteria</taxon>
        <taxon>Acetobacterales</taxon>
        <taxon>Roseomonadaceae</taxon>
        <taxon>Roseococcus</taxon>
    </lineage>
</organism>
<dbReference type="EMBL" id="JAHCDA010000001">
    <property type="protein sequence ID" value="MBS7810403.1"/>
    <property type="molecule type" value="Genomic_DNA"/>
</dbReference>
<gene>
    <name evidence="2" type="ORF">KHU32_05605</name>
</gene>
<evidence type="ECO:0000313" key="3">
    <source>
        <dbReference type="Proteomes" id="UP000766336"/>
    </source>
</evidence>
<dbReference type="Pfam" id="PF13289">
    <property type="entry name" value="SIR2_2"/>
    <property type="match status" value="1"/>
</dbReference>
<dbReference type="InterPro" id="IPR029035">
    <property type="entry name" value="DHS-like_NAD/FAD-binding_dom"/>
</dbReference>
<dbReference type="SUPFAM" id="SSF52467">
    <property type="entry name" value="DHS-like NAD/FAD-binding domain"/>
    <property type="match status" value="1"/>
</dbReference>
<keyword evidence="1" id="KW-0175">Coiled coil</keyword>
<accession>A0ABS5QA70</accession>
<protein>
    <submittedName>
        <fullName evidence="2">SIR2 family protein</fullName>
    </submittedName>
</protein>
<reference evidence="2 3" key="1">
    <citation type="submission" date="2021-05" db="EMBL/GenBank/DDBJ databases">
        <title>Roseococcus sp. XZZS9, whole genome shotgun sequencing project.</title>
        <authorList>
            <person name="Zhao G."/>
            <person name="Shen L."/>
        </authorList>
    </citation>
    <scope>NUCLEOTIDE SEQUENCE [LARGE SCALE GENOMIC DNA]</scope>
    <source>
        <strain evidence="2 3">XZZS9</strain>
    </source>
</reference>
<dbReference type="Proteomes" id="UP000766336">
    <property type="component" value="Unassembled WGS sequence"/>
</dbReference>